<keyword evidence="2" id="KW-1185">Reference proteome</keyword>
<organism evidence="1 2">
    <name type="scientific">Neolentinus lepideus HHB14362 ss-1</name>
    <dbReference type="NCBI Taxonomy" id="1314782"/>
    <lineage>
        <taxon>Eukaryota</taxon>
        <taxon>Fungi</taxon>
        <taxon>Dikarya</taxon>
        <taxon>Basidiomycota</taxon>
        <taxon>Agaricomycotina</taxon>
        <taxon>Agaricomycetes</taxon>
        <taxon>Gloeophyllales</taxon>
        <taxon>Gloeophyllaceae</taxon>
        <taxon>Neolentinus</taxon>
    </lineage>
</organism>
<gene>
    <name evidence="1" type="ORF">NEOLEDRAFT_1045443</name>
</gene>
<evidence type="ECO:0000313" key="1">
    <source>
        <dbReference type="EMBL" id="KZT19781.1"/>
    </source>
</evidence>
<dbReference type="InterPro" id="IPR012337">
    <property type="entry name" value="RNaseH-like_sf"/>
</dbReference>
<proteinExistence type="predicted"/>
<dbReference type="CDD" id="cd09276">
    <property type="entry name" value="Rnase_HI_RT_non_LTR"/>
    <property type="match status" value="1"/>
</dbReference>
<dbReference type="Proteomes" id="UP000076761">
    <property type="component" value="Unassembled WGS sequence"/>
</dbReference>
<feature type="non-terminal residue" evidence="1">
    <location>
        <position position="1"/>
    </location>
</feature>
<feature type="non-terminal residue" evidence="1">
    <location>
        <position position="117"/>
    </location>
</feature>
<accession>A0A165NKQ1</accession>
<protein>
    <submittedName>
        <fullName evidence="1">Uncharacterized protein</fullName>
    </submittedName>
</protein>
<dbReference type="SUPFAM" id="SSF53098">
    <property type="entry name" value="Ribonuclease H-like"/>
    <property type="match status" value="1"/>
</dbReference>
<evidence type="ECO:0000313" key="2">
    <source>
        <dbReference type="Proteomes" id="UP000076761"/>
    </source>
</evidence>
<dbReference type="OrthoDB" id="3265969at2759"/>
<name>A0A165NKQ1_9AGAM</name>
<dbReference type="InParanoid" id="A0A165NKQ1"/>
<dbReference type="InterPro" id="IPR036397">
    <property type="entry name" value="RNaseH_sf"/>
</dbReference>
<dbReference type="STRING" id="1314782.A0A165NKQ1"/>
<sequence length="117" mass="13208">LGTLQQHIVYSGEGVGVILALELRRKEQHLEGTISIGLDNMAVLQALPTRKVRPGYHILQHIRNQVQRLIDHHKDLKIVLRWVPCHKDLEGNELTDKEAKHAAKGKTSATHLLPQIL</sequence>
<reference evidence="1 2" key="1">
    <citation type="journal article" date="2016" name="Mol. Biol. Evol.">
        <title>Comparative Genomics of Early-Diverging Mushroom-Forming Fungi Provides Insights into the Origins of Lignocellulose Decay Capabilities.</title>
        <authorList>
            <person name="Nagy L.G."/>
            <person name="Riley R."/>
            <person name="Tritt A."/>
            <person name="Adam C."/>
            <person name="Daum C."/>
            <person name="Floudas D."/>
            <person name="Sun H."/>
            <person name="Yadav J.S."/>
            <person name="Pangilinan J."/>
            <person name="Larsson K.H."/>
            <person name="Matsuura K."/>
            <person name="Barry K."/>
            <person name="Labutti K."/>
            <person name="Kuo R."/>
            <person name="Ohm R.A."/>
            <person name="Bhattacharya S.S."/>
            <person name="Shirouzu T."/>
            <person name="Yoshinaga Y."/>
            <person name="Martin F.M."/>
            <person name="Grigoriev I.V."/>
            <person name="Hibbett D.S."/>
        </authorList>
    </citation>
    <scope>NUCLEOTIDE SEQUENCE [LARGE SCALE GENOMIC DNA]</scope>
    <source>
        <strain evidence="1 2">HHB14362 ss-1</strain>
    </source>
</reference>
<dbReference type="Gene3D" id="3.30.420.10">
    <property type="entry name" value="Ribonuclease H-like superfamily/Ribonuclease H"/>
    <property type="match status" value="1"/>
</dbReference>
<dbReference type="GO" id="GO:0003676">
    <property type="term" value="F:nucleic acid binding"/>
    <property type="evidence" value="ECO:0007669"/>
    <property type="project" value="InterPro"/>
</dbReference>
<dbReference type="AlphaFoldDB" id="A0A165NKQ1"/>
<dbReference type="EMBL" id="KV425633">
    <property type="protein sequence ID" value="KZT19781.1"/>
    <property type="molecule type" value="Genomic_DNA"/>
</dbReference>